<gene>
    <name evidence="1" type="ORF">DDF84_008520</name>
</gene>
<dbReference type="InterPro" id="IPR037522">
    <property type="entry name" value="HD_GYP_dom"/>
</dbReference>
<dbReference type="Proteomes" id="UP000253772">
    <property type="component" value="Chromosome c1"/>
</dbReference>
<proteinExistence type="predicted"/>
<organism evidence="1 2">
    <name type="scientific">Cupriavidus metallidurans</name>
    <dbReference type="NCBI Taxonomy" id="119219"/>
    <lineage>
        <taxon>Bacteria</taxon>
        <taxon>Pseudomonadati</taxon>
        <taxon>Pseudomonadota</taxon>
        <taxon>Betaproteobacteria</taxon>
        <taxon>Burkholderiales</taxon>
        <taxon>Burkholderiaceae</taxon>
        <taxon>Cupriavidus</taxon>
    </lineage>
</organism>
<dbReference type="SUPFAM" id="SSF109604">
    <property type="entry name" value="HD-domain/PDEase-like"/>
    <property type="match status" value="1"/>
</dbReference>
<accession>A0A2L0XCR6</accession>
<dbReference type="SMART" id="SM00471">
    <property type="entry name" value="HDc"/>
    <property type="match status" value="1"/>
</dbReference>
<dbReference type="InterPro" id="IPR021812">
    <property type="entry name" value="DUF3391"/>
</dbReference>
<dbReference type="PANTHER" id="PTHR43155:SF2">
    <property type="entry name" value="CYCLIC DI-GMP PHOSPHODIESTERASE PA4108"/>
    <property type="match status" value="1"/>
</dbReference>
<dbReference type="Gene3D" id="1.10.3210.10">
    <property type="entry name" value="Hypothetical protein af1432"/>
    <property type="match status" value="1"/>
</dbReference>
<dbReference type="PANTHER" id="PTHR43155">
    <property type="entry name" value="CYCLIC DI-GMP PHOSPHODIESTERASE PA4108-RELATED"/>
    <property type="match status" value="1"/>
</dbReference>
<evidence type="ECO:0000313" key="2">
    <source>
        <dbReference type="Proteomes" id="UP000253772"/>
    </source>
</evidence>
<name>A0A2L0XCR6_9BURK</name>
<dbReference type="RefSeq" id="WP_017513408.1">
    <property type="nucleotide sequence ID" value="NZ_CP026544.1"/>
</dbReference>
<evidence type="ECO:0000313" key="1">
    <source>
        <dbReference type="EMBL" id="QBP09802.1"/>
    </source>
</evidence>
<dbReference type="GO" id="GO:0008081">
    <property type="term" value="F:phosphoric diester hydrolase activity"/>
    <property type="evidence" value="ECO:0007669"/>
    <property type="project" value="UniProtKB-ARBA"/>
</dbReference>
<dbReference type="Pfam" id="PF13487">
    <property type="entry name" value="HD_5"/>
    <property type="match status" value="1"/>
</dbReference>
<reference evidence="1 2" key="1">
    <citation type="submission" date="2019-03" db="EMBL/GenBank/DDBJ databases">
        <title>Comparative insights into the high quality Complete genome sequence of highly metal resistant Cupriavidus metallidurans strain BS1 isolated from a gold-copper mine.</title>
        <authorList>
            <person name="Mazhar H.S."/>
            <person name="Rensing C."/>
        </authorList>
    </citation>
    <scope>NUCLEOTIDE SEQUENCE [LARGE SCALE GENOMIC DNA]</scope>
    <source>
        <strain evidence="1 2">BS1</strain>
    </source>
</reference>
<dbReference type="CDD" id="cd00077">
    <property type="entry name" value="HDc"/>
    <property type="match status" value="1"/>
</dbReference>
<protein>
    <submittedName>
        <fullName evidence="1">HD-GYP domain-containing protein</fullName>
    </submittedName>
</protein>
<dbReference type="Pfam" id="PF11871">
    <property type="entry name" value="DUF3391"/>
    <property type="match status" value="1"/>
</dbReference>
<dbReference type="EMBL" id="CP037900">
    <property type="protein sequence ID" value="QBP09802.1"/>
    <property type="molecule type" value="Genomic_DNA"/>
</dbReference>
<dbReference type="AlphaFoldDB" id="A0A2L0XCR6"/>
<sequence>MLRRIKAEQLQVGMFVSRLGGPWINHPFWRSRFLVSSDEQIEQILAANVQDVWIDILKGRNLPMQSTPEVADSEVDAQPESGFEDELEHARELIKSGRAVIGSIFNDVRMGHALETNGALLLVDSASTSLSRHSQALLAMARLKAKDDYTYLHSYSVCALMIAVGRTLKLPDGEVRELGLAGLVHDIGKLTLPESLLMKAGDLSPAEYEQMRRHPSAGYRILNEARLYTNIPLDVCVHHHERVDGKGYPFGLFENEISVHAKIAAICDTYDSLTSPRPNHLAWSPARAMEYIAVRVDTLFDRRVFKAFTRTVGIYPLGTVLRLRSGRLAVVCGQNANEPLRPRVMTFYSVSQSAPLPHEVLDLTQSEDSVIAFEDARQWGFTDEQLMAMYAPHVK</sequence>
<dbReference type="PROSITE" id="PS51832">
    <property type="entry name" value="HD_GYP"/>
    <property type="match status" value="1"/>
</dbReference>
<dbReference type="InterPro" id="IPR003607">
    <property type="entry name" value="HD/PDEase_dom"/>
</dbReference>
<dbReference type="OrthoDB" id="9774747at2"/>